<keyword evidence="3" id="KW-1185">Reference proteome</keyword>
<evidence type="ECO:0000313" key="3">
    <source>
        <dbReference type="Proteomes" id="UP001319827"/>
    </source>
</evidence>
<proteinExistence type="predicted"/>
<accession>A0ABN6DZY3</accession>
<dbReference type="EMBL" id="AP024355">
    <property type="protein sequence ID" value="BCR05668.1"/>
    <property type="molecule type" value="Genomic_DNA"/>
</dbReference>
<keyword evidence="1" id="KW-0732">Signal</keyword>
<feature type="signal peptide" evidence="1">
    <location>
        <begin position="1"/>
        <end position="35"/>
    </location>
</feature>
<evidence type="ECO:0000313" key="2">
    <source>
        <dbReference type="EMBL" id="BCR05668.1"/>
    </source>
</evidence>
<reference evidence="2 3" key="1">
    <citation type="journal article" date="2016" name="C (Basel)">
        <title>Selective Growth of and Electricity Production by Marine Exoelectrogenic Bacteria in Self-Aggregated Hydrogel of Microbially Reduced Graphene Oxide.</title>
        <authorList>
            <person name="Yoshida N."/>
            <person name="Goto Y."/>
            <person name="Miyata Y."/>
        </authorList>
    </citation>
    <scope>NUCLEOTIDE SEQUENCE [LARGE SCALE GENOMIC DNA]</scope>
    <source>
        <strain evidence="2 3">NIT-T3</strain>
    </source>
</reference>
<dbReference type="Proteomes" id="UP001319827">
    <property type="component" value="Chromosome"/>
</dbReference>
<sequence>MLGMTNHGFLHPYRKSLLRFVLLAFVILASGGAYSADLGTSRGVEEICFQVKVTPDSSNLGVTKTIQVFHVTQVFSPQALCCLHLAATRPAPRSTLAALVPATPCRAPPAV</sequence>
<gene>
    <name evidence="2" type="ORF">DESUT3_27370</name>
</gene>
<evidence type="ECO:0000256" key="1">
    <source>
        <dbReference type="SAM" id="SignalP"/>
    </source>
</evidence>
<organism evidence="2 3">
    <name type="scientific">Desulfuromonas versatilis</name>
    <dbReference type="NCBI Taxonomy" id="2802975"/>
    <lineage>
        <taxon>Bacteria</taxon>
        <taxon>Pseudomonadati</taxon>
        <taxon>Thermodesulfobacteriota</taxon>
        <taxon>Desulfuromonadia</taxon>
        <taxon>Desulfuromonadales</taxon>
        <taxon>Desulfuromonadaceae</taxon>
        <taxon>Desulfuromonas</taxon>
    </lineage>
</organism>
<name>A0ABN6DZY3_9BACT</name>
<protein>
    <submittedName>
        <fullName evidence="2">Uncharacterized protein</fullName>
    </submittedName>
</protein>
<feature type="chain" id="PRO_5047319733" evidence="1">
    <location>
        <begin position="36"/>
        <end position="111"/>
    </location>
</feature>
<reference evidence="2 3" key="2">
    <citation type="journal article" date="2021" name="Int. J. Syst. Evol. Microbiol.">
        <title>Isolation and Polyphasic Characterization of Desulfuromonas versatilis sp. Nov., an Electrogenic Bacteria Capable of Versatile Metabolism Isolated from a Graphene Oxide-Reducing Enrichment Culture.</title>
        <authorList>
            <person name="Xie L."/>
            <person name="Yoshida N."/>
            <person name="Ishii S."/>
            <person name="Meng L."/>
        </authorList>
    </citation>
    <scope>NUCLEOTIDE SEQUENCE [LARGE SCALE GENOMIC DNA]</scope>
    <source>
        <strain evidence="2 3">NIT-T3</strain>
    </source>
</reference>